<reference evidence="4 5" key="1">
    <citation type="journal article" date="2024" name="Arch. Microbiol.">
        <title>Corallococcus caeni sp. nov., a novel myxobacterium isolated from activated sludge.</title>
        <authorList>
            <person name="Tomita S."/>
            <person name="Nakai R."/>
            <person name="Kuroda K."/>
            <person name="Kurashita H."/>
            <person name="Hatamoto M."/>
            <person name="Yamaguchi T."/>
            <person name="Narihiro T."/>
        </authorList>
    </citation>
    <scope>NUCLEOTIDE SEQUENCE [LARGE SCALE GENOMIC DNA]</scope>
    <source>
        <strain evidence="4 5">NO1</strain>
    </source>
</reference>
<organism evidence="4 5">
    <name type="scientific">Corallococcus caeni</name>
    <dbReference type="NCBI Taxonomy" id="3082388"/>
    <lineage>
        <taxon>Bacteria</taxon>
        <taxon>Pseudomonadati</taxon>
        <taxon>Myxococcota</taxon>
        <taxon>Myxococcia</taxon>
        <taxon>Myxococcales</taxon>
        <taxon>Cystobacterineae</taxon>
        <taxon>Myxococcaceae</taxon>
        <taxon>Corallococcus</taxon>
    </lineage>
</organism>
<dbReference type="InterPro" id="IPR012312">
    <property type="entry name" value="Hemerythrin-like"/>
</dbReference>
<feature type="coiled-coil region" evidence="1">
    <location>
        <begin position="17"/>
        <end position="98"/>
    </location>
</feature>
<evidence type="ECO:0000256" key="2">
    <source>
        <dbReference type="SAM" id="MobiDB-lite"/>
    </source>
</evidence>
<accession>A0ABQ6R3D5</accession>
<evidence type="ECO:0000313" key="4">
    <source>
        <dbReference type="EMBL" id="GMU10839.1"/>
    </source>
</evidence>
<keyword evidence="1" id="KW-0175">Coiled coil</keyword>
<sequence>MSASGAVLMLEGMAGPFDILLQQHRDLEALLERLASEPDVEELAQDQEDLTRLLRLHSRLEERCVQPLLTRVEGRARAREEAEDHLTLRELMEELQELTPRGVEWQARLFTLEDRVVAHVQATEHAVLPRLSASLDSEELAELGHDLALTYEELLERSQHPPASSRGALLEPLHWDA</sequence>
<dbReference type="EMBL" id="BTTX01000009">
    <property type="protein sequence ID" value="GMU10839.1"/>
    <property type="molecule type" value="Genomic_DNA"/>
</dbReference>
<dbReference type="Pfam" id="PF01814">
    <property type="entry name" value="Hemerythrin"/>
    <property type="match status" value="1"/>
</dbReference>
<keyword evidence="5" id="KW-1185">Reference proteome</keyword>
<feature type="domain" description="Hemerythrin-like" evidence="3">
    <location>
        <begin position="17"/>
        <end position="131"/>
    </location>
</feature>
<gene>
    <name evidence="4" type="ORF">ASNO1_70930</name>
</gene>
<evidence type="ECO:0000259" key="3">
    <source>
        <dbReference type="Pfam" id="PF01814"/>
    </source>
</evidence>
<proteinExistence type="predicted"/>
<dbReference type="PANTHER" id="PTHR35585">
    <property type="entry name" value="HHE DOMAIN PROTEIN (AFU_ORTHOLOGUE AFUA_4G00730)"/>
    <property type="match status" value="1"/>
</dbReference>
<comment type="caution">
    <text evidence="4">The sequence shown here is derived from an EMBL/GenBank/DDBJ whole genome shotgun (WGS) entry which is preliminary data.</text>
</comment>
<evidence type="ECO:0000313" key="5">
    <source>
        <dbReference type="Proteomes" id="UP001342631"/>
    </source>
</evidence>
<dbReference type="Proteomes" id="UP001342631">
    <property type="component" value="Unassembled WGS sequence"/>
</dbReference>
<feature type="region of interest" description="Disordered" evidence="2">
    <location>
        <begin position="158"/>
        <end position="177"/>
    </location>
</feature>
<name>A0ABQ6R3D5_9BACT</name>
<protein>
    <recommendedName>
        <fullName evidence="3">Hemerythrin-like domain-containing protein</fullName>
    </recommendedName>
</protein>
<dbReference type="Gene3D" id="1.20.120.520">
    <property type="entry name" value="nmb1532 protein domain like"/>
    <property type="match status" value="1"/>
</dbReference>
<evidence type="ECO:0000256" key="1">
    <source>
        <dbReference type="SAM" id="Coils"/>
    </source>
</evidence>
<dbReference type="PANTHER" id="PTHR35585:SF1">
    <property type="entry name" value="HHE DOMAIN PROTEIN (AFU_ORTHOLOGUE AFUA_4G00730)"/>
    <property type="match status" value="1"/>
</dbReference>